<dbReference type="GO" id="GO:0061711">
    <property type="term" value="F:tRNA N(6)-L-threonylcarbamoyladenine synthase activity"/>
    <property type="evidence" value="ECO:0007669"/>
    <property type="project" value="UniProtKB-EC"/>
</dbReference>
<evidence type="ECO:0000313" key="3">
    <source>
        <dbReference type="Proteomes" id="UP001208938"/>
    </source>
</evidence>
<proteinExistence type="predicted"/>
<dbReference type="Pfam" id="PF00814">
    <property type="entry name" value="TsaD"/>
    <property type="match status" value="1"/>
</dbReference>
<dbReference type="NCBIfam" id="TIGR03725">
    <property type="entry name" value="T6A_YeaZ"/>
    <property type="match status" value="1"/>
</dbReference>
<dbReference type="Proteomes" id="UP001208938">
    <property type="component" value="Unassembled WGS sequence"/>
</dbReference>
<dbReference type="PANTHER" id="PTHR11735:SF11">
    <property type="entry name" value="TRNA THREONYLCARBAMOYLADENOSINE BIOSYNTHESIS PROTEIN TSAB"/>
    <property type="match status" value="1"/>
</dbReference>
<dbReference type="SUPFAM" id="SSF53067">
    <property type="entry name" value="Actin-like ATPase domain"/>
    <property type="match status" value="1"/>
</dbReference>
<dbReference type="InterPro" id="IPR022496">
    <property type="entry name" value="T6A_TsaB"/>
</dbReference>
<organism evidence="2 3">
    <name type="scientific">Pararhodobacter zhoushanensis</name>
    <dbReference type="NCBI Taxonomy" id="2479545"/>
    <lineage>
        <taxon>Bacteria</taxon>
        <taxon>Pseudomonadati</taxon>
        <taxon>Pseudomonadota</taxon>
        <taxon>Alphaproteobacteria</taxon>
        <taxon>Rhodobacterales</taxon>
        <taxon>Paracoccaceae</taxon>
        <taxon>Pararhodobacter</taxon>
    </lineage>
</organism>
<dbReference type="PANTHER" id="PTHR11735">
    <property type="entry name" value="TRNA N6-ADENOSINE THREONYLCARBAMOYLTRANSFERASE"/>
    <property type="match status" value="1"/>
</dbReference>
<dbReference type="Gene3D" id="3.30.420.40">
    <property type="match status" value="1"/>
</dbReference>
<gene>
    <name evidence="2" type="primary">tsaB</name>
    <name evidence="2" type="ORF">OKW52_05755</name>
</gene>
<dbReference type="EC" id="2.3.1.234" evidence="2"/>
<evidence type="ECO:0000259" key="1">
    <source>
        <dbReference type="Pfam" id="PF00814"/>
    </source>
</evidence>
<protein>
    <submittedName>
        <fullName evidence="2">tRNA (Adenosine(37)-N6)-threonylcarbamoyltransferase complex dimerization subunit type 1 TsaB</fullName>
        <ecNumber evidence="2">2.3.1.234</ecNumber>
    </submittedName>
</protein>
<dbReference type="InterPro" id="IPR000905">
    <property type="entry name" value="Gcp-like_dom"/>
</dbReference>
<dbReference type="EMBL" id="JAPDFL010000001">
    <property type="protein sequence ID" value="MCW1931779.1"/>
    <property type="molecule type" value="Genomic_DNA"/>
</dbReference>
<comment type="caution">
    <text evidence="2">The sequence shown here is derived from an EMBL/GenBank/DDBJ whole genome shotgun (WGS) entry which is preliminary data.</text>
</comment>
<keyword evidence="2" id="KW-0012">Acyltransferase</keyword>
<dbReference type="InterPro" id="IPR043129">
    <property type="entry name" value="ATPase_NBD"/>
</dbReference>
<keyword evidence="3" id="KW-1185">Reference proteome</keyword>
<feature type="domain" description="Gcp-like" evidence="1">
    <location>
        <begin position="40"/>
        <end position="118"/>
    </location>
</feature>
<sequence>MPSDTVLGFDSSGGWIAAALIRGDTVLAERFTPLAKGQGEALMPALKALLVEAGVDWSDLAAIGAGIGPGNFTGIRITTAAARGLALGLGIPAIGVNRFEALALDGPDLPTVVPALRGQVWVQTHGQPPALTDTPRPPVSATV</sequence>
<dbReference type="RefSeq" id="WP_264504869.1">
    <property type="nucleotide sequence ID" value="NZ_JAPDFL010000001.1"/>
</dbReference>
<name>A0ABT3GW93_9RHOB</name>
<reference evidence="2 3" key="1">
    <citation type="submission" date="2022-10" db="EMBL/GenBank/DDBJ databases">
        <title>Pararhodobacter sp. nov., isolated from marine algae.</title>
        <authorList>
            <person name="Choi B.J."/>
            <person name="Kim J.M."/>
            <person name="Lee J.K."/>
            <person name="Choi D.G."/>
            <person name="Jeon C.O."/>
        </authorList>
    </citation>
    <scope>NUCLEOTIDE SEQUENCE [LARGE SCALE GENOMIC DNA]</scope>
    <source>
        <strain evidence="2 3">ZQ420</strain>
    </source>
</reference>
<evidence type="ECO:0000313" key="2">
    <source>
        <dbReference type="EMBL" id="MCW1931779.1"/>
    </source>
</evidence>
<keyword evidence="2" id="KW-0808">Transferase</keyword>
<accession>A0ABT3GW93</accession>